<dbReference type="STRING" id="381751.SAMN05444391_1468"/>
<dbReference type="Gene3D" id="1.10.287.470">
    <property type="entry name" value="Helix hairpin bin"/>
    <property type="match status" value="1"/>
</dbReference>
<feature type="coiled-coil region" evidence="3">
    <location>
        <begin position="79"/>
        <end position="249"/>
    </location>
</feature>
<evidence type="ECO:0000259" key="4">
    <source>
        <dbReference type="Pfam" id="PF25917"/>
    </source>
</evidence>
<reference evidence="6 7" key="1">
    <citation type="submission" date="2016-11" db="EMBL/GenBank/DDBJ databases">
        <authorList>
            <person name="Jaros S."/>
            <person name="Januszkiewicz K."/>
            <person name="Wedrychowicz H."/>
        </authorList>
    </citation>
    <scope>NUCLEOTIDE SEQUENCE [LARGE SCALE GENOMIC DNA]</scope>
    <source>
        <strain evidence="6 7">DSM 19557</strain>
    </source>
</reference>
<accession>A0A1M6THU9</accession>
<evidence type="ECO:0000313" key="6">
    <source>
        <dbReference type="EMBL" id="SHK56510.1"/>
    </source>
</evidence>
<dbReference type="GO" id="GO:0030313">
    <property type="term" value="C:cell envelope"/>
    <property type="evidence" value="ECO:0007669"/>
    <property type="project" value="UniProtKB-SubCell"/>
</dbReference>
<protein>
    <submittedName>
        <fullName evidence="6">Membrane fusion protein, multidrug efflux system</fullName>
    </submittedName>
</protein>
<comment type="subcellular location">
    <subcellularLocation>
        <location evidence="1">Cell envelope</location>
    </subcellularLocation>
</comment>
<keyword evidence="2 3" id="KW-0175">Coiled coil</keyword>
<feature type="domain" description="Multidrug resistance protein MdtA-like barrel-sandwich hybrid" evidence="4">
    <location>
        <begin position="52"/>
        <end position="276"/>
    </location>
</feature>
<evidence type="ECO:0000256" key="2">
    <source>
        <dbReference type="ARBA" id="ARBA00023054"/>
    </source>
</evidence>
<dbReference type="Proteomes" id="UP000189810">
    <property type="component" value="Chromosome I"/>
</dbReference>
<dbReference type="OrthoDB" id="9811754at2"/>
<dbReference type="InterPro" id="IPR058625">
    <property type="entry name" value="MdtA-like_BSH"/>
</dbReference>
<keyword evidence="7" id="KW-1185">Reference proteome</keyword>
<evidence type="ECO:0000313" key="7">
    <source>
        <dbReference type="Proteomes" id="UP000189810"/>
    </source>
</evidence>
<dbReference type="Pfam" id="PF25963">
    <property type="entry name" value="Beta-barrel_AAEA"/>
    <property type="match status" value="1"/>
</dbReference>
<dbReference type="GO" id="GO:0055085">
    <property type="term" value="P:transmembrane transport"/>
    <property type="evidence" value="ECO:0007669"/>
    <property type="project" value="InterPro"/>
</dbReference>
<name>A0A1M6THU9_9AQUI</name>
<dbReference type="InterPro" id="IPR050465">
    <property type="entry name" value="UPF0194_transport"/>
</dbReference>
<dbReference type="Pfam" id="PF25917">
    <property type="entry name" value="BSH_RND"/>
    <property type="match status" value="1"/>
</dbReference>
<organism evidence="6 7">
    <name type="scientific">Thermocrinis minervae</name>
    <dbReference type="NCBI Taxonomy" id="381751"/>
    <lineage>
        <taxon>Bacteria</taxon>
        <taxon>Pseudomonadati</taxon>
        <taxon>Aquificota</taxon>
        <taxon>Aquificia</taxon>
        <taxon>Aquificales</taxon>
        <taxon>Aquificaceae</taxon>
        <taxon>Thermocrinis</taxon>
    </lineage>
</organism>
<dbReference type="Gene3D" id="2.40.30.170">
    <property type="match status" value="1"/>
</dbReference>
<dbReference type="InterPro" id="IPR058634">
    <property type="entry name" value="AaeA-lik-b-barrel"/>
</dbReference>
<dbReference type="EMBL" id="LT670846">
    <property type="protein sequence ID" value="SHK56510.1"/>
    <property type="molecule type" value="Genomic_DNA"/>
</dbReference>
<dbReference type="PANTHER" id="PTHR32347:SF23">
    <property type="entry name" value="BLL5650 PROTEIN"/>
    <property type="match status" value="1"/>
</dbReference>
<evidence type="ECO:0000256" key="3">
    <source>
        <dbReference type="SAM" id="Coils"/>
    </source>
</evidence>
<feature type="domain" description="p-hydroxybenzoic acid efflux pump subunit AaeA-like beta-barrel" evidence="5">
    <location>
        <begin position="281"/>
        <end position="357"/>
    </location>
</feature>
<dbReference type="SUPFAM" id="SSF111369">
    <property type="entry name" value="HlyD-like secretion proteins"/>
    <property type="match status" value="2"/>
</dbReference>
<evidence type="ECO:0000256" key="1">
    <source>
        <dbReference type="ARBA" id="ARBA00004196"/>
    </source>
</evidence>
<dbReference type="RefSeq" id="WP_079654546.1">
    <property type="nucleotide sequence ID" value="NZ_LT670846.1"/>
</dbReference>
<evidence type="ECO:0000259" key="5">
    <source>
        <dbReference type="Pfam" id="PF25963"/>
    </source>
</evidence>
<dbReference type="AlphaFoldDB" id="A0A1M6THU9"/>
<dbReference type="Gene3D" id="2.40.50.100">
    <property type="match status" value="1"/>
</dbReference>
<sequence length="375" mass="42575">MSRQQKLGILLLIALIFVFSLFAFRWIKHRMEYAITDAVFVKAEELTNLGFMVSGRVIGMYKMSGDTVKKGELLALIDPEDYRLKLQEIENRIESLKAQKQMLEVQRSRLGGELGSSLGASEYSLKGVRQKVEALKYQLSQVETNLEQARKDLERYENLYRHGLVPARTLEEYQTRYKVLKDQKESILRDIRSLEQEEGRALEGVYASKSKLLQLKELSYQIESLDKEIASLEKQRDLLKRQLEYTELRSPFDGFVAKKYVSVGDVVQAGKPVYALVNPKSMYVEVLLEETKLKGVKVGNKAYVKLDAYPNITFVGVVEAISPASAATFALVPRDVSAGEFTKVVQRIPVKIRIVEGPVELLRVGMGGEVEIERK</sequence>
<proteinExistence type="predicted"/>
<gene>
    <name evidence="6" type="ORF">SAMN05444391_1468</name>
</gene>
<dbReference type="PANTHER" id="PTHR32347">
    <property type="entry name" value="EFFLUX SYSTEM COMPONENT YKNX-RELATED"/>
    <property type="match status" value="1"/>
</dbReference>